<dbReference type="GO" id="GO:0016787">
    <property type="term" value="F:hydrolase activity"/>
    <property type="evidence" value="ECO:0007669"/>
    <property type="project" value="UniProtKB-KW"/>
</dbReference>
<proteinExistence type="predicted"/>
<feature type="domain" description="Beta-lactamase-related" evidence="4">
    <location>
        <begin position="51"/>
        <end position="350"/>
    </location>
</feature>
<dbReference type="Gene3D" id="3.40.710.10">
    <property type="entry name" value="DD-peptidase/beta-lactamase superfamily"/>
    <property type="match status" value="1"/>
</dbReference>
<dbReference type="InterPro" id="IPR050789">
    <property type="entry name" value="Diverse_Enzym_Activities"/>
</dbReference>
<sequence length="506" mass="52077">MAGRTRALQRGPGAAVRGLLAAAASLGLLAPAHPAAADPSGPEGSVKDAADAYVAAYADRQGLPGLSYAVLQDGEAAARGGVGGLGPDSPVPAASVSKAFTAFAVLQLVDEGRIGLDTPVQTVLPEFSIGGEGAGGITVRMLLSHTSGLPNPMIIPAASSYAESVAEIADLDLASTPGTTYAYSNLNYRTLARVVEAATDTPFDRYLEDEVFAPLGMDDTFSVHSTNDAEAFTRGHVTAYGTSIPLREMSSDVGGSGGIVSTADDISAFLAMIQRGGTASDGTRLLSDDLVRRSMETQEGAGTYGLGWQHTSTADPARVGHDGALPRSSARIDVVPSTGTATVVLMDSYTPTYQHPFTVSTGLIDIARGASPEIPAPVPTLIDLGLLLVTLLVVALATRGARRAGRWASRHRASPVWRRAMRLIPLALMPTAAFVLFIGLTSGPGNPATPVDAFALWPAATVLLLVGALASAAVALARLTRLREANSAMRPGTDAARPPQPPRTTS</sequence>
<accession>A0ABT4TQA1</accession>
<dbReference type="Pfam" id="PF00144">
    <property type="entry name" value="Beta-lactamase"/>
    <property type="match status" value="1"/>
</dbReference>
<dbReference type="PANTHER" id="PTHR43283">
    <property type="entry name" value="BETA-LACTAMASE-RELATED"/>
    <property type="match status" value="1"/>
</dbReference>
<feature type="signal peptide" evidence="3">
    <location>
        <begin position="1"/>
        <end position="37"/>
    </location>
</feature>
<keyword evidence="6" id="KW-1185">Reference proteome</keyword>
<feature type="transmembrane region" description="Helical" evidence="2">
    <location>
        <begin position="454"/>
        <end position="477"/>
    </location>
</feature>
<dbReference type="Proteomes" id="UP001165685">
    <property type="component" value="Unassembled WGS sequence"/>
</dbReference>
<organism evidence="5 6">
    <name type="scientific">Nocardiopsis suaedae</name>
    <dbReference type="NCBI Taxonomy" id="3018444"/>
    <lineage>
        <taxon>Bacteria</taxon>
        <taxon>Bacillati</taxon>
        <taxon>Actinomycetota</taxon>
        <taxon>Actinomycetes</taxon>
        <taxon>Streptosporangiales</taxon>
        <taxon>Nocardiopsidaceae</taxon>
        <taxon>Nocardiopsis</taxon>
    </lineage>
</organism>
<evidence type="ECO:0000313" key="6">
    <source>
        <dbReference type="Proteomes" id="UP001165685"/>
    </source>
</evidence>
<dbReference type="InterPro" id="IPR001466">
    <property type="entry name" value="Beta-lactam-related"/>
</dbReference>
<evidence type="ECO:0000256" key="3">
    <source>
        <dbReference type="SAM" id="SignalP"/>
    </source>
</evidence>
<feature type="chain" id="PRO_5045209886" evidence="3">
    <location>
        <begin position="38"/>
        <end position="506"/>
    </location>
</feature>
<keyword evidence="3" id="KW-0732">Signal</keyword>
<dbReference type="SUPFAM" id="SSF56601">
    <property type="entry name" value="beta-lactamase/transpeptidase-like"/>
    <property type="match status" value="1"/>
</dbReference>
<keyword evidence="2" id="KW-0812">Transmembrane</keyword>
<comment type="caution">
    <text evidence="5">The sequence shown here is derived from an EMBL/GenBank/DDBJ whole genome shotgun (WGS) entry which is preliminary data.</text>
</comment>
<evidence type="ECO:0000313" key="5">
    <source>
        <dbReference type="EMBL" id="MDA2806541.1"/>
    </source>
</evidence>
<evidence type="ECO:0000256" key="2">
    <source>
        <dbReference type="SAM" id="Phobius"/>
    </source>
</evidence>
<reference evidence="5" key="1">
    <citation type="submission" date="2023-01" db="EMBL/GenBank/DDBJ databases">
        <title>Draft genome sequence of Nocardiopsis sp. LSu2-4 isolated from halophytes.</title>
        <authorList>
            <person name="Duangmal K."/>
            <person name="Chantavorakit T."/>
        </authorList>
    </citation>
    <scope>NUCLEOTIDE SEQUENCE</scope>
    <source>
        <strain evidence="5">LSu2-4</strain>
    </source>
</reference>
<feature type="transmembrane region" description="Helical" evidence="2">
    <location>
        <begin position="423"/>
        <end position="442"/>
    </location>
</feature>
<evidence type="ECO:0000259" key="4">
    <source>
        <dbReference type="Pfam" id="PF00144"/>
    </source>
</evidence>
<feature type="region of interest" description="Disordered" evidence="1">
    <location>
        <begin position="487"/>
        <end position="506"/>
    </location>
</feature>
<gene>
    <name evidence="5" type="ORF">O4U47_18670</name>
</gene>
<protein>
    <submittedName>
        <fullName evidence="5">Serine hydrolase</fullName>
    </submittedName>
</protein>
<feature type="transmembrane region" description="Helical" evidence="2">
    <location>
        <begin position="381"/>
        <end position="402"/>
    </location>
</feature>
<keyword evidence="2" id="KW-0472">Membrane</keyword>
<keyword evidence="2" id="KW-1133">Transmembrane helix</keyword>
<dbReference type="PANTHER" id="PTHR43283:SF18">
    <property type="match status" value="1"/>
</dbReference>
<dbReference type="InterPro" id="IPR012338">
    <property type="entry name" value="Beta-lactam/transpept-like"/>
</dbReference>
<keyword evidence="5" id="KW-0378">Hydrolase</keyword>
<dbReference type="EMBL" id="JAQFWP010000036">
    <property type="protein sequence ID" value="MDA2806541.1"/>
    <property type="molecule type" value="Genomic_DNA"/>
</dbReference>
<name>A0ABT4TQA1_9ACTN</name>
<evidence type="ECO:0000256" key="1">
    <source>
        <dbReference type="SAM" id="MobiDB-lite"/>
    </source>
</evidence>